<evidence type="ECO:0000256" key="1">
    <source>
        <dbReference type="SAM" id="MobiDB-lite"/>
    </source>
</evidence>
<evidence type="ECO:0000313" key="3">
    <source>
        <dbReference type="EnsemblMetazoa" id="CPIJ019222-PA"/>
    </source>
</evidence>
<feature type="compositionally biased region" description="Acidic residues" evidence="1">
    <location>
        <begin position="93"/>
        <end position="120"/>
    </location>
</feature>
<reference evidence="3" key="2">
    <citation type="submission" date="2020-05" db="UniProtKB">
        <authorList>
            <consortium name="EnsemblMetazoa"/>
        </authorList>
    </citation>
    <scope>IDENTIFICATION</scope>
    <source>
        <strain evidence="3">JHB</strain>
    </source>
</reference>
<dbReference type="EnsemblMetazoa" id="CPIJ019222-RA">
    <property type="protein sequence ID" value="CPIJ019222-PA"/>
    <property type="gene ID" value="CPIJ019222"/>
</dbReference>
<feature type="region of interest" description="Disordered" evidence="1">
    <location>
        <begin position="79"/>
        <end position="130"/>
    </location>
</feature>
<dbReference type="GO" id="GO:0016301">
    <property type="term" value="F:kinase activity"/>
    <property type="evidence" value="ECO:0007669"/>
    <property type="project" value="UniProtKB-KW"/>
</dbReference>
<keyword evidence="2" id="KW-0418">Kinase</keyword>
<reference evidence="2" key="1">
    <citation type="submission" date="2007-03" db="EMBL/GenBank/DDBJ databases">
        <title>Annotation of Culex pipiens quinquefasciatus.</title>
        <authorList>
            <consortium name="The Broad Institute Genome Sequencing Platform"/>
            <person name="Atkinson P.W."/>
            <person name="Hemingway J."/>
            <person name="Christensen B.M."/>
            <person name="Higgs S."/>
            <person name="Kodira C."/>
            <person name="Hannick L."/>
            <person name="Megy K."/>
            <person name="O'Leary S."/>
            <person name="Pearson M."/>
            <person name="Haas B.J."/>
            <person name="Mauceli E."/>
            <person name="Wortman J.R."/>
            <person name="Lee N.H."/>
            <person name="Guigo R."/>
            <person name="Stanke M."/>
            <person name="Alvarado L."/>
            <person name="Amedeo P."/>
            <person name="Antoine C.H."/>
            <person name="Arensburger P."/>
            <person name="Bidwell S.L."/>
            <person name="Crawford M."/>
            <person name="Camaro F."/>
            <person name="Devon K."/>
            <person name="Engels R."/>
            <person name="Hammond M."/>
            <person name="Howarth C."/>
            <person name="Koehrsen M."/>
            <person name="Lawson D."/>
            <person name="Montgomery P."/>
            <person name="Nene V."/>
            <person name="Nusbaum C."/>
            <person name="Puiu D."/>
            <person name="Romero-Severson J."/>
            <person name="Severson D.W."/>
            <person name="Shumway M."/>
            <person name="Sisk P."/>
            <person name="Stolte C."/>
            <person name="Zeng Q."/>
            <person name="Eisenstadt E."/>
            <person name="Fraser-Liggett C."/>
            <person name="Strausberg R."/>
            <person name="Galagan J."/>
            <person name="Birren B."/>
            <person name="Collins F.H."/>
        </authorList>
    </citation>
    <scope>NUCLEOTIDE SEQUENCE [LARGE SCALE GENOMIC DNA]</scope>
    <source>
        <strain evidence="2">JHB</strain>
    </source>
</reference>
<protein>
    <submittedName>
        <fullName evidence="2">Serine/threonine kinase</fullName>
    </submittedName>
</protein>
<evidence type="ECO:0000313" key="4">
    <source>
        <dbReference type="Proteomes" id="UP000002320"/>
    </source>
</evidence>
<dbReference type="STRING" id="7176.B0XIG0"/>
<dbReference type="VEuPathDB" id="VectorBase:CQUJHB006381"/>
<dbReference type="EMBL" id="DS233299">
    <property type="protein sequence ID" value="EDS29214.1"/>
    <property type="molecule type" value="Genomic_DNA"/>
</dbReference>
<gene>
    <name evidence="3" type="primary">6053321</name>
    <name evidence="2" type="ORF">CpipJ_CPIJ019222</name>
</gene>
<keyword evidence="4" id="KW-1185">Reference proteome</keyword>
<name>B0XIG0_CULQU</name>
<dbReference type="VEuPathDB" id="VectorBase:CPIJ019222"/>
<accession>B0XIG0</accession>
<dbReference type="InParanoid" id="B0XIG0"/>
<dbReference type="KEGG" id="cqu:CpipJ_CPIJ019222"/>
<dbReference type="Proteomes" id="UP000002320">
    <property type="component" value="Unassembled WGS sequence"/>
</dbReference>
<dbReference type="OrthoDB" id="4062651at2759"/>
<dbReference type="eggNOG" id="KOG0192">
    <property type="taxonomic scope" value="Eukaryota"/>
</dbReference>
<dbReference type="AlphaFoldDB" id="B0XIG0"/>
<dbReference type="HOGENOM" id="CLU_1449069_0_0_1"/>
<proteinExistence type="predicted"/>
<evidence type="ECO:0000313" key="2">
    <source>
        <dbReference type="EMBL" id="EDS29214.1"/>
    </source>
</evidence>
<keyword evidence="2" id="KW-0808">Transferase</keyword>
<sequence>METPLKNKVLTKLQQGEPFQTPVAAADRSSRHITSVTRLPASPFLQKLGFGTGVEVLRIKRSPTKNSSKSPWAIKMLSRRNNAEQANESAITIDDDDDDEDEADSEESEDEIEEGDEGDYLDYGRLGTRPPIPDGINLSEDYNFILEVFYVCTQEDYEARPSARSLLDAWEKKNAGAEGAQEEPSAD</sequence>
<organism>
    <name type="scientific">Culex quinquefasciatus</name>
    <name type="common">Southern house mosquito</name>
    <name type="synonym">Culex pungens</name>
    <dbReference type="NCBI Taxonomy" id="7176"/>
    <lineage>
        <taxon>Eukaryota</taxon>
        <taxon>Metazoa</taxon>
        <taxon>Ecdysozoa</taxon>
        <taxon>Arthropoda</taxon>
        <taxon>Hexapoda</taxon>
        <taxon>Insecta</taxon>
        <taxon>Pterygota</taxon>
        <taxon>Neoptera</taxon>
        <taxon>Endopterygota</taxon>
        <taxon>Diptera</taxon>
        <taxon>Nematocera</taxon>
        <taxon>Culicoidea</taxon>
        <taxon>Culicidae</taxon>
        <taxon>Culicinae</taxon>
        <taxon>Culicini</taxon>
        <taxon>Culex</taxon>
        <taxon>Culex</taxon>
    </lineage>
</organism>